<evidence type="ECO:0000313" key="4">
    <source>
        <dbReference type="Proteomes" id="UP000579945"/>
    </source>
</evidence>
<protein>
    <submittedName>
        <fullName evidence="3">Uncharacterized protein YndB with AHSA1/START domain</fullName>
    </submittedName>
</protein>
<feature type="domain" description="Activator of Hsp90 ATPase homologue 1/2-like C-terminal" evidence="2">
    <location>
        <begin position="23"/>
        <end position="145"/>
    </location>
</feature>
<dbReference type="RefSeq" id="WP_221241468.1">
    <property type="nucleotide sequence ID" value="NZ_JACIBV010000001.1"/>
</dbReference>
<sequence>MSAHTLELTTIPSVKVGMLIRRPAREVFQAIVDPAVTSKIWYTTSSGKMTPGAELTWEWEMYGASTQASVEEVDENSRIRFTWGNYTPDSPTTVEFRFIPMPDDTTYVQVTETGFTGTGDELVHYVTDSTGGFTFLISALKALLEHNIVLGLVADANPSGLPV</sequence>
<dbReference type="Gene3D" id="3.30.530.20">
    <property type="match status" value="1"/>
</dbReference>
<proteinExistence type="inferred from homology"/>
<accession>A0A7W5V8V4</accession>
<dbReference type="SUPFAM" id="SSF55961">
    <property type="entry name" value="Bet v1-like"/>
    <property type="match status" value="1"/>
</dbReference>
<organism evidence="3 4">
    <name type="scientific">Nonomuraea dietziae</name>
    <dbReference type="NCBI Taxonomy" id="65515"/>
    <lineage>
        <taxon>Bacteria</taxon>
        <taxon>Bacillati</taxon>
        <taxon>Actinomycetota</taxon>
        <taxon>Actinomycetes</taxon>
        <taxon>Streptosporangiales</taxon>
        <taxon>Streptosporangiaceae</taxon>
        <taxon>Nonomuraea</taxon>
    </lineage>
</organism>
<dbReference type="EMBL" id="JACIBV010000001">
    <property type="protein sequence ID" value="MBB3732762.1"/>
    <property type="molecule type" value="Genomic_DNA"/>
</dbReference>
<gene>
    <name evidence="3" type="ORF">FHR33_008622</name>
</gene>
<dbReference type="Proteomes" id="UP000579945">
    <property type="component" value="Unassembled WGS sequence"/>
</dbReference>
<dbReference type="InterPro" id="IPR023393">
    <property type="entry name" value="START-like_dom_sf"/>
</dbReference>
<name>A0A7W5V8V4_9ACTN</name>
<dbReference type="InterPro" id="IPR013538">
    <property type="entry name" value="ASHA1/2-like_C"/>
</dbReference>
<keyword evidence="4" id="KW-1185">Reference proteome</keyword>
<comment type="caution">
    <text evidence="3">The sequence shown here is derived from an EMBL/GenBank/DDBJ whole genome shotgun (WGS) entry which is preliminary data.</text>
</comment>
<comment type="similarity">
    <text evidence="1">Belongs to the AHA1 family.</text>
</comment>
<dbReference type="AlphaFoldDB" id="A0A7W5V8V4"/>
<dbReference type="Pfam" id="PF08327">
    <property type="entry name" value="AHSA1"/>
    <property type="match status" value="1"/>
</dbReference>
<evidence type="ECO:0000256" key="1">
    <source>
        <dbReference type="ARBA" id="ARBA00006817"/>
    </source>
</evidence>
<dbReference type="CDD" id="cd08901">
    <property type="entry name" value="SRPBCC_CalC_Aha1-like_8"/>
    <property type="match status" value="1"/>
</dbReference>
<reference evidence="3 4" key="1">
    <citation type="submission" date="2020-08" db="EMBL/GenBank/DDBJ databases">
        <title>Sequencing the genomes of 1000 actinobacteria strains.</title>
        <authorList>
            <person name="Klenk H.-P."/>
        </authorList>
    </citation>
    <scope>NUCLEOTIDE SEQUENCE [LARGE SCALE GENOMIC DNA]</scope>
    <source>
        <strain evidence="3 4">DSM 44320</strain>
    </source>
</reference>
<dbReference type="GeneID" id="95394780"/>
<evidence type="ECO:0000259" key="2">
    <source>
        <dbReference type="Pfam" id="PF08327"/>
    </source>
</evidence>
<evidence type="ECO:0000313" key="3">
    <source>
        <dbReference type="EMBL" id="MBB3732762.1"/>
    </source>
</evidence>